<reference evidence="5 6" key="1">
    <citation type="submission" date="2021-03" db="EMBL/GenBank/DDBJ databases">
        <title>Genomic Encyclopedia of Type Strains, Phase IV (KMG-IV): sequencing the most valuable type-strain genomes for metagenomic binning, comparative biology and taxonomic classification.</title>
        <authorList>
            <person name="Goeker M."/>
        </authorList>
    </citation>
    <scope>NUCLEOTIDE SEQUENCE [LARGE SCALE GENOMIC DNA]</scope>
    <source>
        <strain evidence="5 6">DSM 26806</strain>
    </source>
</reference>
<dbReference type="InterPro" id="IPR006225">
    <property type="entry name" value="PsdUridine_synth_RluC/D"/>
</dbReference>
<dbReference type="PANTHER" id="PTHR21600:SF71">
    <property type="entry name" value="PSEUDOURIDINE SYNTHASE"/>
    <property type="match status" value="1"/>
</dbReference>
<comment type="caution">
    <text evidence="5">The sequence shown here is derived from an EMBL/GenBank/DDBJ whole genome shotgun (WGS) entry which is preliminary data.</text>
</comment>
<evidence type="ECO:0000313" key="5">
    <source>
        <dbReference type="EMBL" id="MBP2000410.1"/>
    </source>
</evidence>
<proteinExistence type="inferred from homology"/>
<evidence type="ECO:0000313" key="6">
    <source>
        <dbReference type="Proteomes" id="UP001519288"/>
    </source>
</evidence>
<dbReference type="InterPro" id="IPR020103">
    <property type="entry name" value="PsdUridine_synth_cat_dom_sf"/>
</dbReference>
<keyword evidence="6" id="KW-1185">Reference proteome</keyword>
<dbReference type="Gene3D" id="3.30.2350.10">
    <property type="entry name" value="Pseudouridine synthase"/>
    <property type="match status" value="1"/>
</dbReference>
<comment type="catalytic activity">
    <reaction evidence="1 3">
        <text>a uridine in RNA = a pseudouridine in RNA</text>
        <dbReference type="Rhea" id="RHEA:48348"/>
        <dbReference type="Rhea" id="RHEA-COMP:12068"/>
        <dbReference type="Rhea" id="RHEA-COMP:12069"/>
        <dbReference type="ChEBI" id="CHEBI:65314"/>
        <dbReference type="ChEBI" id="CHEBI:65315"/>
    </reaction>
</comment>
<dbReference type="PANTHER" id="PTHR21600">
    <property type="entry name" value="MITOCHONDRIAL RNA PSEUDOURIDINE SYNTHASE"/>
    <property type="match status" value="1"/>
</dbReference>
<evidence type="ECO:0000259" key="4">
    <source>
        <dbReference type="Pfam" id="PF00849"/>
    </source>
</evidence>
<evidence type="ECO:0000256" key="2">
    <source>
        <dbReference type="ARBA" id="ARBA00010876"/>
    </source>
</evidence>
<evidence type="ECO:0000256" key="3">
    <source>
        <dbReference type="RuleBase" id="RU362028"/>
    </source>
</evidence>
<dbReference type="Pfam" id="PF00849">
    <property type="entry name" value="PseudoU_synth_2"/>
    <property type="match status" value="1"/>
</dbReference>
<dbReference type="Proteomes" id="UP001519288">
    <property type="component" value="Unassembled WGS sequence"/>
</dbReference>
<dbReference type="SUPFAM" id="SSF55120">
    <property type="entry name" value="Pseudouridine synthase"/>
    <property type="match status" value="1"/>
</dbReference>
<sequence length="303" mass="33784">MNYQGSAVRRGEWLELTPGKLAAKGEDAQLSAANWLANTLYMPPKLIRRLQAEAGIRVAGDRLRLHLFPAREYGFDPVFEPLNVLYEDDFCLVAHKPAGLKVHPTGNERQPTLAHVVAAHYAAAGEAVAVRHIHRLDEYTSGPVLYAKNDFAQLRLDADMADKRIGRTYVAIAHGQVPVSLQRIEAPIGKDRHHPQRQRVSDTGKLAITHLTLLEQMKEASLIRLQLETGRTHQIRVHMSYAGHPLLGDALYGGPTDYISHQALHGEKLHFTHPLTGNSIEIVDPWSAVFMELYQNLSSQTNS</sequence>
<organism evidence="5 6">
    <name type="scientific">Paenibacillus shirakamiensis</name>
    <dbReference type="NCBI Taxonomy" id="1265935"/>
    <lineage>
        <taxon>Bacteria</taxon>
        <taxon>Bacillati</taxon>
        <taxon>Bacillota</taxon>
        <taxon>Bacilli</taxon>
        <taxon>Bacillales</taxon>
        <taxon>Paenibacillaceae</taxon>
        <taxon>Paenibacillus</taxon>
    </lineage>
</organism>
<dbReference type="GO" id="GO:0160140">
    <property type="term" value="F:23S rRNA pseudouridine(1911/1915/1917) synthase activity"/>
    <property type="evidence" value="ECO:0007669"/>
    <property type="project" value="UniProtKB-EC"/>
</dbReference>
<keyword evidence="3 5" id="KW-0413">Isomerase</keyword>
<dbReference type="InterPro" id="IPR050188">
    <property type="entry name" value="RluA_PseudoU_synthase"/>
</dbReference>
<gene>
    <name evidence="5" type="ORF">J2Z69_001441</name>
</gene>
<protein>
    <recommendedName>
        <fullName evidence="3">Pseudouridine synthase</fullName>
        <ecNumber evidence="3">5.4.99.-</ecNumber>
    </recommendedName>
</protein>
<dbReference type="EC" id="5.4.99.-" evidence="3"/>
<dbReference type="InterPro" id="IPR006145">
    <property type="entry name" value="PsdUridine_synth_RsuA/RluA"/>
</dbReference>
<comment type="function">
    <text evidence="3">Responsible for synthesis of pseudouridine from uracil.</text>
</comment>
<dbReference type="EMBL" id="JAGGLD010000002">
    <property type="protein sequence ID" value="MBP2000410.1"/>
    <property type="molecule type" value="Genomic_DNA"/>
</dbReference>
<name>A0ABS4JH87_9BACL</name>
<accession>A0ABS4JH87</accession>
<evidence type="ECO:0000256" key="1">
    <source>
        <dbReference type="ARBA" id="ARBA00000073"/>
    </source>
</evidence>
<dbReference type="RefSeq" id="WP_209860628.1">
    <property type="nucleotide sequence ID" value="NZ_JAGGLD010000002.1"/>
</dbReference>
<dbReference type="CDD" id="cd02869">
    <property type="entry name" value="PseudoU_synth_RluA_like"/>
    <property type="match status" value="1"/>
</dbReference>
<dbReference type="NCBIfam" id="TIGR00005">
    <property type="entry name" value="rluA_subfam"/>
    <property type="match status" value="1"/>
</dbReference>
<comment type="similarity">
    <text evidence="2 3">Belongs to the pseudouridine synthase RluA family.</text>
</comment>
<feature type="domain" description="Pseudouridine synthase RsuA/RluA-like" evidence="4">
    <location>
        <begin position="92"/>
        <end position="240"/>
    </location>
</feature>